<dbReference type="EMBL" id="LAZR01000268">
    <property type="protein sequence ID" value="KKN78082.1"/>
    <property type="molecule type" value="Genomic_DNA"/>
</dbReference>
<reference evidence="1" key="1">
    <citation type="journal article" date="2015" name="Nature">
        <title>Complex archaea that bridge the gap between prokaryotes and eukaryotes.</title>
        <authorList>
            <person name="Spang A."/>
            <person name="Saw J.H."/>
            <person name="Jorgensen S.L."/>
            <person name="Zaremba-Niedzwiedzka K."/>
            <person name="Martijn J."/>
            <person name="Lind A.E."/>
            <person name="van Eijk R."/>
            <person name="Schleper C."/>
            <person name="Guy L."/>
            <person name="Ettema T.J."/>
        </authorList>
    </citation>
    <scope>NUCLEOTIDE SEQUENCE</scope>
</reference>
<organism evidence="1">
    <name type="scientific">marine sediment metagenome</name>
    <dbReference type="NCBI Taxonomy" id="412755"/>
    <lineage>
        <taxon>unclassified sequences</taxon>
        <taxon>metagenomes</taxon>
        <taxon>ecological metagenomes</taxon>
    </lineage>
</organism>
<evidence type="ECO:0008006" key="2">
    <source>
        <dbReference type="Google" id="ProtNLM"/>
    </source>
</evidence>
<proteinExistence type="predicted"/>
<dbReference type="InterPro" id="IPR011009">
    <property type="entry name" value="Kinase-like_dom_sf"/>
</dbReference>
<comment type="caution">
    <text evidence="1">The sequence shown here is derived from an EMBL/GenBank/DDBJ whole genome shotgun (WGS) entry which is preliminary data.</text>
</comment>
<dbReference type="SUPFAM" id="SSF53335">
    <property type="entry name" value="S-adenosyl-L-methionine-dependent methyltransferases"/>
    <property type="match status" value="1"/>
</dbReference>
<protein>
    <recommendedName>
        <fullName evidence="2">Protein kinase domain-containing protein</fullName>
    </recommendedName>
</protein>
<accession>A0A0F9TT04</accession>
<dbReference type="Gene3D" id="3.40.50.150">
    <property type="entry name" value="Vaccinia Virus protein VP39"/>
    <property type="match status" value="1"/>
</dbReference>
<dbReference type="AlphaFoldDB" id="A0A0F9TT04"/>
<dbReference type="InterPro" id="IPR029063">
    <property type="entry name" value="SAM-dependent_MTases_sf"/>
</dbReference>
<gene>
    <name evidence="1" type="ORF">LCGC14_0353090</name>
</gene>
<dbReference type="SUPFAM" id="SSF56112">
    <property type="entry name" value="Protein kinase-like (PK-like)"/>
    <property type="match status" value="1"/>
</dbReference>
<name>A0A0F9TT04_9ZZZZ</name>
<sequence>MNETRIGGHVGMDVIRSVGGSGDSIIIKQAKHEVGVTGEWAGLDVHGHNVEALMNEGQCLRAMADSGYTPRLLLEGTDGIEQEDMGDTETPVDMEAWRRNCVFMLAEIRARGLRHGDLKGSNIITRGNNPYAIDWQEGHLLTETAPQKSPWSDSALLMRHIAGTYGPDGQLDTPRVARRWLAVLGALGASLNLTLPLKGKSFLDLGCFQGDFVALAAAEGMNAHGFDQGGFRSDENSIEIGRKLWSKFPFGSIYLHQYNLVEPRINPDGPYPFDVVMMFSTWPYVVRDFGWELACSTLTRWIRDSEVLFFETQLYGDGPGPEQLKTDNDVASLLDSLGATTVNPIGTFPVTGRPASRTVWEVRK</sequence>
<evidence type="ECO:0000313" key="1">
    <source>
        <dbReference type="EMBL" id="KKN78082.1"/>
    </source>
</evidence>